<evidence type="ECO:0000256" key="2">
    <source>
        <dbReference type="ARBA" id="ARBA00023125"/>
    </source>
</evidence>
<dbReference type="InterPro" id="IPR029016">
    <property type="entry name" value="GAF-like_dom_sf"/>
</dbReference>
<dbReference type="PROSITE" id="PS51078">
    <property type="entry name" value="ICLR_ED"/>
    <property type="match status" value="1"/>
</dbReference>
<dbReference type="RefSeq" id="WP_146320934.1">
    <property type="nucleotide sequence ID" value="NZ_CP042305.1"/>
</dbReference>
<dbReference type="InterPro" id="IPR036388">
    <property type="entry name" value="WH-like_DNA-bd_sf"/>
</dbReference>
<dbReference type="Pfam" id="PF01614">
    <property type="entry name" value="IclR_C"/>
    <property type="match status" value="1"/>
</dbReference>
<dbReference type="SUPFAM" id="SSF46785">
    <property type="entry name" value="Winged helix' DNA-binding domain"/>
    <property type="match status" value="1"/>
</dbReference>
<feature type="domain" description="HTH iclR-type" evidence="4">
    <location>
        <begin position="2"/>
        <end position="61"/>
    </location>
</feature>
<dbReference type="GO" id="GO:0003677">
    <property type="term" value="F:DNA binding"/>
    <property type="evidence" value="ECO:0007669"/>
    <property type="project" value="UniProtKB-KW"/>
</dbReference>
<accession>A0A5B8M3Q9</accession>
<evidence type="ECO:0000259" key="4">
    <source>
        <dbReference type="PROSITE" id="PS51077"/>
    </source>
</evidence>
<dbReference type="SUPFAM" id="SSF55781">
    <property type="entry name" value="GAF domain-like"/>
    <property type="match status" value="1"/>
</dbReference>
<protein>
    <submittedName>
        <fullName evidence="6">IclR family transcriptional regulator</fullName>
    </submittedName>
</protein>
<dbReference type="EMBL" id="CP042305">
    <property type="protein sequence ID" value="QDZ15247.1"/>
    <property type="molecule type" value="Genomic_DNA"/>
</dbReference>
<dbReference type="KEGG" id="huw:FPZ11_11190"/>
<dbReference type="GO" id="GO:0045892">
    <property type="term" value="P:negative regulation of DNA-templated transcription"/>
    <property type="evidence" value="ECO:0007669"/>
    <property type="project" value="TreeGrafter"/>
</dbReference>
<dbReference type="PANTHER" id="PTHR30136:SF24">
    <property type="entry name" value="HTH-TYPE TRANSCRIPTIONAL REPRESSOR ALLR"/>
    <property type="match status" value="1"/>
</dbReference>
<evidence type="ECO:0000259" key="5">
    <source>
        <dbReference type="PROSITE" id="PS51078"/>
    </source>
</evidence>
<keyword evidence="2" id="KW-0238">DNA-binding</keyword>
<dbReference type="InterPro" id="IPR036390">
    <property type="entry name" value="WH_DNA-bd_sf"/>
</dbReference>
<evidence type="ECO:0000313" key="6">
    <source>
        <dbReference type="EMBL" id="QDZ15247.1"/>
    </source>
</evidence>
<reference evidence="6 7" key="1">
    <citation type="submission" date="2019-07" db="EMBL/GenBank/DDBJ databases">
        <title>Full genome sequence of Humibacter sp. WJ7-1.</title>
        <authorList>
            <person name="Im W.-T."/>
        </authorList>
    </citation>
    <scope>NUCLEOTIDE SEQUENCE [LARGE SCALE GENOMIC DNA]</scope>
    <source>
        <strain evidence="6 7">WJ7-1</strain>
    </source>
</reference>
<dbReference type="SMART" id="SM00346">
    <property type="entry name" value="HTH_ICLR"/>
    <property type="match status" value="1"/>
</dbReference>
<dbReference type="Gene3D" id="3.30.450.40">
    <property type="match status" value="1"/>
</dbReference>
<dbReference type="PROSITE" id="PS51077">
    <property type="entry name" value="HTH_ICLR"/>
    <property type="match status" value="1"/>
</dbReference>
<dbReference type="Pfam" id="PF09339">
    <property type="entry name" value="HTH_IclR"/>
    <property type="match status" value="1"/>
</dbReference>
<dbReference type="Proteomes" id="UP000320216">
    <property type="component" value="Chromosome"/>
</dbReference>
<proteinExistence type="predicted"/>
<organism evidence="6 7">
    <name type="scientific">Humibacter ginsenosidimutans</name>
    <dbReference type="NCBI Taxonomy" id="2599293"/>
    <lineage>
        <taxon>Bacteria</taxon>
        <taxon>Bacillati</taxon>
        <taxon>Actinomycetota</taxon>
        <taxon>Actinomycetes</taxon>
        <taxon>Micrococcales</taxon>
        <taxon>Microbacteriaceae</taxon>
        <taxon>Humibacter</taxon>
    </lineage>
</organism>
<dbReference type="Gene3D" id="1.10.10.10">
    <property type="entry name" value="Winged helix-like DNA-binding domain superfamily/Winged helix DNA-binding domain"/>
    <property type="match status" value="1"/>
</dbReference>
<dbReference type="InterPro" id="IPR005471">
    <property type="entry name" value="Tscrpt_reg_IclR_N"/>
</dbReference>
<dbReference type="PANTHER" id="PTHR30136">
    <property type="entry name" value="HELIX-TURN-HELIX TRANSCRIPTIONAL REGULATOR, ICLR FAMILY"/>
    <property type="match status" value="1"/>
</dbReference>
<name>A0A5B8M3Q9_9MICO</name>
<sequence length="244" mass="26924">MSQTIQRATELIEFIAEAPRTLADCAARFDSHRSTVFRQLQTLQQAGFLLHGSDSRYTIGPRIISIAHEALDHIDLRRVAHDELRALHSRVGNTIHLAQLLEDSIVYIDKVEDTNGVRMYSRIGKPVLPHCTGVGKVILSRLPVQRRDEVLAGTDWSRHTPSTLTSRAALDSQLEVIAERGWGVDDGEFEDFMNCIAAPVSNSTGDILGAISISSIRVVNDLDALTAHVDELLETAARISRQLG</sequence>
<gene>
    <name evidence="6" type="ORF">FPZ11_11190</name>
</gene>
<evidence type="ECO:0000256" key="3">
    <source>
        <dbReference type="ARBA" id="ARBA00023163"/>
    </source>
</evidence>
<dbReference type="AlphaFoldDB" id="A0A5B8M3Q9"/>
<dbReference type="InterPro" id="IPR014757">
    <property type="entry name" value="Tscrpt_reg_IclR_C"/>
</dbReference>
<dbReference type="GO" id="GO:0003700">
    <property type="term" value="F:DNA-binding transcription factor activity"/>
    <property type="evidence" value="ECO:0007669"/>
    <property type="project" value="TreeGrafter"/>
</dbReference>
<evidence type="ECO:0000256" key="1">
    <source>
        <dbReference type="ARBA" id="ARBA00023015"/>
    </source>
</evidence>
<dbReference type="OrthoDB" id="4068713at2"/>
<dbReference type="InterPro" id="IPR050707">
    <property type="entry name" value="HTH_MetabolicPath_Reg"/>
</dbReference>
<evidence type="ECO:0000313" key="7">
    <source>
        <dbReference type="Proteomes" id="UP000320216"/>
    </source>
</evidence>
<keyword evidence="3" id="KW-0804">Transcription</keyword>
<feature type="domain" description="IclR-ED" evidence="5">
    <location>
        <begin position="62"/>
        <end position="244"/>
    </location>
</feature>
<keyword evidence="1" id="KW-0805">Transcription regulation</keyword>
<keyword evidence="7" id="KW-1185">Reference proteome</keyword>